<feature type="chain" id="PRO_5045804859" description="BA14K family protein" evidence="2">
    <location>
        <begin position="34"/>
        <end position="103"/>
    </location>
</feature>
<dbReference type="EMBL" id="JAVDPW010000005">
    <property type="protein sequence ID" value="MDR6290432.1"/>
    <property type="molecule type" value="Genomic_DNA"/>
</dbReference>
<evidence type="ECO:0000256" key="2">
    <source>
        <dbReference type="SAM" id="SignalP"/>
    </source>
</evidence>
<organism evidence="3 4">
    <name type="scientific">Inquilinus ginsengisoli</name>
    <dbReference type="NCBI Taxonomy" id="363840"/>
    <lineage>
        <taxon>Bacteria</taxon>
        <taxon>Pseudomonadati</taxon>
        <taxon>Pseudomonadota</taxon>
        <taxon>Alphaproteobacteria</taxon>
        <taxon>Rhodospirillales</taxon>
        <taxon>Rhodospirillaceae</taxon>
        <taxon>Inquilinus</taxon>
    </lineage>
</organism>
<evidence type="ECO:0000313" key="3">
    <source>
        <dbReference type="EMBL" id="MDR6290432.1"/>
    </source>
</evidence>
<keyword evidence="2" id="KW-0732">Signal</keyword>
<dbReference type="Proteomes" id="UP001262410">
    <property type="component" value="Unassembled WGS sequence"/>
</dbReference>
<accession>A0ABU1JP84</accession>
<reference evidence="3 4" key="1">
    <citation type="submission" date="2023-07" db="EMBL/GenBank/DDBJ databases">
        <title>Sorghum-associated microbial communities from plants grown in Nebraska, USA.</title>
        <authorList>
            <person name="Schachtman D."/>
        </authorList>
    </citation>
    <scope>NUCLEOTIDE SEQUENCE [LARGE SCALE GENOMIC DNA]</scope>
    <source>
        <strain evidence="3 4">584</strain>
    </source>
</reference>
<protein>
    <recommendedName>
        <fullName evidence="5">BA14K family protein</fullName>
    </recommendedName>
</protein>
<evidence type="ECO:0000256" key="1">
    <source>
        <dbReference type="SAM" id="MobiDB-lite"/>
    </source>
</evidence>
<feature type="signal peptide" evidence="2">
    <location>
        <begin position="1"/>
        <end position="33"/>
    </location>
</feature>
<keyword evidence="4" id="KW-1185">Reference proteome</keyword>
<feature type="compositionally biased region" description="Basic residues" evidence="1">
    <location>
        <begin position="82"/>
        <end position="91"/>
    </location>
</feature>
<evidence type="ECO:0008006" key="5">
    <source>
        <dbReference type="Google" id="ProtNLM"/>
    </source>
</evidence>
<sequence length="103" mass="11843">MNSLLKAARIAATLSAVLMSSGIAALAAAPAQAAPSAPQIDRPASVLLVDSRDHRRPFVAGRYNNHRQDQHRWRNHDNHNRNWGRHDRHHNNTNNWRRTQHWH</sequence>
<evidence type="ECO:0000313" key="4">
    <source>
        <dbReference type="Proteomes" id="UP001262410"/>
    </source>
</evidence>
<feature type="region of interest" description="Disordered" evidence="1">
    <location>
        <begin position="60"/>
        <end position="103"/>
    </location>
</feature>
<gene>
    <name evidence="3" type="ORF">E9232_002958</name>
</gene>
<comment type="caution">
    <text evidence="3">The sequence shown here is derived from an EMBL/GenBank/DDBJ whole genome shotgun (WGS) entry which is preliminary data.</text>
</comment>
<feature type="compositionally biased region" description="Basic and acidic residues" evidence="1">
    <location>
        <begin position="66"/>
        <end position="80"/>
    </location>
</feature>
<proteinExistence type="predicted"/>
<name>A0ABU1JP84_9PROT</name>
<dbReference type="RefSeq" id="WP_309794900.1">
    <property type="nucleotide sequence ID" value="NZ_JAVDPW010000005.1"/>
</dbReference>